<proteinExistence type="predicted"/>
<name>A0A9R1XR03_LACSA</name>
<comment type="caution">
    <text evidence="2">The sequence shown here is derived from an EMBL/GenBank/DDBJ whole genome shotgun (WGS) entry which is preliminary data.</text>
</comment>
<accession>A0A9R1XR03</accession>
<dbReference type="Proteomes" id="UP000235145">
    <property type="component" value="Unassembled WGS sequence"/>
</dbReference>
<dbReference type="PANTHER" id="PTHR46481:SF11">
    <property type="entry name" value="ZINC FINGER BED DOMAIN-CONTAINING PROTEIN RICESLEEPER 2-LIKE"/>
    <property type="match status" value="1"/>
</dbReference>
<dbReference type="InterPro" id="IPR012337">
    <property type="entry name" value="RNaseH-like_sf"/>
</dbReference>
<dbReference type="InterPro" id="IPR008906">
    <property type="entry name" value="HATC_C_dom"/>
</dbReference>
<dbReference type="SUPFAM" id="SSF53098">
    <property type="entry name" value="Ribonuclease H-like"/>
    <property type="match status" value="1"/>
</dbReference>
<evidence type="ECO:0000313" key="2">
    <source>
        <dbReference type="EMBL" id="KAJ0222546.1"/>
    </source>
</evidence>
<dbReference type="AlphaFoldDB" id="A0A9R1XR03"/>
<keyword evidence="3" id="KW-1185">Reference proteome</keyword>
<dbReference type="GO" id="GO:0003677">
    <property type="term" value="F:DNA binding"/>
    <property type="evidence" value="ECO:0007669"/>
    <property type="project" value="UniProtKB-KW"/>
</dbReference>
<dbReference type="Pfam" id="PF05699">
    <property type="entry name" value="Dimer_Tnp_hAT"/>
    <property type="match status" value="1"/>
</dbReference>
<gene>
    <name evidence="2" type="ORF">LSAT_V11C200051160</name>
</gene>
<dbReference type="EMBL" id="NBSK02000002">
    <property type="protein sequence ID" value="KAJ0222546.1"/>
    <property type="molecule type" value="Genomic_DNA"/>
</dbReference>
<evidence type="ECO:0000259" key="1">
    <source>
        <dbReference type="Pfam" id="PF05699"/>
    </source>
</evidence>
<evidence type="ECO:0000313" key="3">
    <source>
        <dbReference type="Proteomes" id="UP000235145"/>
    </source>
</evidence>
<dbReference type="GO" id="GO:0046983">
    <property type="term" value="F:protein dimerization activity"/>
    <property type="evidence" value="ECO:0007669"/>
    <property type="project" value="InterPro"/>
</dbReference>
<dbReference type="InterPro" id="IPR052035">
    <property type="entry name" value="ZnF_BED_domain_contain"/>
</dbReference>
<reference evidence="2 3" key="1">
    <citation type="journal article" date="2017" name="Nat. Commun.">
        <title>Genome assembly with in vitro proximity ligation data and whole-genome triplication in lettuce.</title>
        <authorList>
            <person name="Reyes-Chin-Wo S."/>
            <person name="Wang Z."/>
            <person name="Yang X."/>
            <person name="Kozik A."/>
            <person name="Arikit S."/>
            <person name="Song C."/>
            <person name="Xia L."/>
            <person name="Froenicke L."/>
            <person name="Lavelle D.O."/>
            <person name="Truco M.J."/>
            <person name="Xia R."/>
            <person name="Zhu S."/>
            <person name="Xu C."/>
            <person name="Xu H."/>
            <person name="Xu X."/>
            <person name="Cox K."/>
            <person name="Korf I."/>
            <person name="Meyers B.C."/>
            <person name="Michelmore R.W."/>
        </authorList>
    </citation>
    <scope>NUCLEOTIDE SEQUENCE [LARGE SCALE GENOMIC DNA]</scope>
    <source>
        <strain evidence="3">cv. Salinas</strain>
        <tissue evidence="2">Seedlings</tissue>
    </source>
</reference>
<sequence>MKIAITTDMWTANYQKKGYMTVTTHFIDDSWQLQSRLLRFIYVSYPHTAEKLTNVLMDSLLDWNIDRKLATLTVDNCSTNNYMLDLMVDKLPFDSLILGRSLFNMSWLDVFGHGIDKLDTIQKNAKFKNVSCEKNLVVDSKTRWNSTYLMLSMTLKYKKMFYQLKQREPQYKSAPDEKEWAFTNELCDRTALMKWDISSFIEIIELSETMIKKFDEYWKECHGVLAMATILDPRFKMKVLEYFFPIIYSVDNAIDKIQNCIKFWKLNGVKYPTLCLITKDILAIPISTVSLESYFSTSSRIVGPHRSRLFPSTIEAIIFTQNWLWAGRKGCVIDGDDVHFDEDYEGIEGGYSNVN</sequence>
<dbReference type="PANTHER" id="PTHR46481">
    <property type="entry name" value="ZINC FINGER BED DOMAIN-CONTAINING PROTEIN 4"/>
    <property type="match status" value="1"/>
</dbReference>
<organism evidence="2 3">
    <name type="scientific">Lactuca sativa</name>
    <name type="common">Garden lettuce</name>
    <dbReference type="NCBI Taxonomy" id="4236"/>
    <lineage>
        <taxon>Eukaryota</taxon>
        <taxon>Viridiplantae</taxon>
        <taxon>Streptophyta</taxon>
        <taxon>Embryophyta</taxon>
        <taxon>Tracheophyta</taxon>
        <taxon>Spermatophyta</taxon>
        <taxon>Magnoliopsida</taxon>
        <taxon>eudicotyledons</taxon>
        <taxon>Gunneridae</taxon>
        <taxon>Pentapetalae</taxon>
        <taxon>asterids</taxon>
        <taxon>campanulids</taxon>
        <taxon>Asterales</taxon>
        <taxon>Asteraceae</taxon>
        <taxon>Cichorioideae</taxon>
        <taxon>Cichorieae</taxon>
        <taxon>Lactucinae</taxon>
        <taxon>Lactuca</taxon>
    </lineage>
</organism>
<protein>
    <recommendedName>
        <fullName evidence="1">HAT C-terminal dimerisation domain-containing protein</fullName>
    </recommendedName>
</protein>
<feature type="domain" description="HAT C-terminal dimerisation" evidence="1">
    <location>
        <begin position="257"/>
        <end position="324"/>
    </location>
</feature>